<dbReference type="Gene3D" id="3.20.20.150">
    <property type="entry name" value="Divalent-metal-dependent TIM barrel enzymes"/>
    <property type="match status" value="1"/>
</dbReference>
<gene>
    <name evidence="3" type="ORF">Pla52o_24980</name>
</gene>
<evidence type="ECO:0000259" key="2">
    <source>
        <dbReference type="Pfam" id="PF01261"/>
    </source>
</evidence>
<dbReference type="Proteomes" id="UP000316304">
    <property type="component" value="Unassembled WGS sequence"/>
</dbReference>
<accession>A0A5C6CFY2</accession>
<dbReference type="RefSeq" id="WP_146594774.1">
    <property type="nucleotide sequence ID" value="NZ_SJPT01000004.1"/>
</dbReference>
<sequence precursor="true">MMNDRLRFAATMTLCLFVYQGVANAQEQPASAKPAESRASSSTAAESLYATDNLTAWLVMFTDSVKRTPDERAEMVAQFGFKKAGFEAFKKYVPILEQQMDAYAKRNIKVTSVYVVVETETPSEEAHVKQILDVLQRRGETPQIWAMFGRGSFQSTTDEERNKKLIAAFSDLAKYVDKAGCELALYNYGSWFGTLDVQLAVIEGVRQNTGIKIGTVLNFHRGHQHMKDFPQVLEQMMPHLYAVNLNGMNWKDADYDGGGARILPLGSGDYELTMMRQLAESGYRGPIGIIDHRSGVDAEVALKENLDGLVKLREKLK</sequence>
<proteinExistence type="predicted"/>
<evidence type="ECO:0000313" key="4">
    <source>
        <dbReference type="Proteomes" id="UP000316304"/>
    </source>
</evidence>
<dbReference type="Pfam" id="PF01261">
    <property type="entry name" value="AP_endonuc_2"/>
    <property type="match status" value="1"/>
</dbReference>
<feature type="domain" description="Xylose isomerase-like TIM barrel" evidence="2">
    <location>
        <begin position="83"/>
        <end position="307"/>
    </location>
</feature>
<feature type="signal peptide" evidence="1">
    <location>
        <begin position="1"/>
        <end position="25"/>
    </location>
</feature>
<evidence type="ECO:0000256" key="1">
    <source>
        <dbReference type="SAM" id="SignalP"/>
    </source>
</evidence>
<keyword evidence="3" id="KW-0413">Isomerase</keyword>
<evidence type="ECO:0000313" key="3">
    <source>
        <dbReference type="EMBL" id="TWU22965.1"/>
    </source>
</evidence>
<dbReference type="OrthoDB" id="256625at2"/>
<keyword evidence="4" id="KW-1185">Reference proteome</keyword>
<comment type="caution">
    <text evidence="3">The sequence shown here is derived from an EMBL/GenBank/DDBJ whole genome shotgun (WGS) entry which is preliminary data.</text>
</comment>
<feature type="chain" id="PRO_5022889132" evidence="1">
    <location>
        <begin position="26"/>
        <end position="317"/>
    </location>
</feature>
<dbReference type="InterPro" id="IPR036237">
    <property type="entry name" value="Xyl_isomerase-like_sf"/>
</dbReference>
<dbReference type="GO" id="GO:0016853">
    <property type="term" value="F:isomerase activity"/>
    <property type="evidence" value="ECO:0007669"/>
    <property type="project" value="UniProtKB-KW"/>
</dbReference>
<dbReference type="AlphaFoldDB" id="A0A5C6CFY2"/>
<reference evidence="3 4" key="1">
    <citation type="submission" date="2019-02" db="EMBL/GenBank/DDBJ databases">
        <title>Deep-cultivation of Planctomycetes and their phenomic and genomic characterization uncovers novel biology.</title>
        <authorList>
            <person name="Wiegand S."/>
            <person name="Jogler M."/>
            <person name="Boedeker C."/>
            <person name="Pinto D."/>
            <person name="Vollmers J."/>
            <person name="Rivas-Marin E."/>
            <person name="Kohn T."/>
            <person name="Peeters S.H."/>
            <person name="Heuer A."/>
            <person name="Rast P."/>
            <person name="Oberbeckmann S."/>
            <person name="Bunk B."/>
            <person name="Jeske O."/>
            <person name="Meyerdierks A."/>
            <person name="Storesund J.E."/>
            <person name="Kallscheuer N."/>
            <person name="Luecker S."/>
            <person name="Lage O.M."/>
            <person name="Pohl T."/>
            <person name="Merkel B.J."/>
            <person name="Hornburger P."/>
            <person name="Mueller R.-W."/>
            <person name="Bruemmer F."/>
            <person name="Labrenz M."/>
            <person name="Spormann A.M."/>
            <person name="Op Den Camp H."/>
            <person name="Overmann J."/>
            <person name="Amann R."/>
            <person name="Jetten M.S.M."/>
            <person name="Mascher T."/>
            <person name="Medema M.H."/>
            <person name="Devos D.P."/>
            <person name="Kaster A.-K."/>
            <person name="Ovreas L."/>
            <person name="Rohde M."/>
            <person name="Galperin M.Y."/>
            <person name="Jogler C."/>
        </authorList>
    </citation>
    <scope>NUCLEOTIDE SEQUENCE [LARGE SCALE GENOMIC DNA]</scope>
    <source>
        <strain evidence="3 4">Pla52o</strain>
    </source>
</reference>
<dbReference type="SUPFAM" id="SSF51658">
    <property type="entry name" value="Xylose isomerase-like"/>
    <property type="match status" value="1"/>
</dbReference>
<name>A0A5C6CFY2_9BACT</name>
<organism evidence="3 4">
    <name type="scientific">Novipirellula galeiformis</name>
    <dbReference type="NCBI Taxonomy" id="2528004"/>
    <lineage>
        <taxon>Bacteria</taxon>
        <taxon>Pseudomonadati</taxon>
        <taxon>Planctomycetota</taxon>
        <taxon>Planctomycetia</taxon>
        <taxon>Pirellulales</taxon>
        <taxon>Pirellulaceae</taxon>
        <taxon>Novipirellula</taxon>
    </lineage>
</organism>
<dbReference type="EMBL" id="SJPT01000004">
    <property type="protein sequence ID" value="TWU22965.1"/>
    <property type="molecule type" value="Genomic_DNA"/>
</dbReference>
<keyword evidence="1" id="KW-0732">Signal</keyword>
<dbReference type="InterPro" id="IPR013022">
    <property type="entry name" value="Xyl_isomerase-like_TIM-brl"/>
</dbReference>
<protein>
    <submittedName>
        <fullName evidence="3">Xylose isomerase-like TIM barrel</fullName>
    </submittedName>
</protein>